<comment type="caution">
    <text evidence="4">The sequence shown here is derived from an EMBL/GenBank/DDBJ whole genome shotgun (WGS) entry which is preliminary data.</text>
</comment>
<keyword evidence="5" id="KW-1185">Reference proteome</keyword>
<dbReference type="Proteomes" id="UP001470230">
    <property type="component" value="Unassembled WGS sequence"/>
</dbReference>
<evidence type="ECO:0000313" key="4">
    <source>
        <dbReference type="EMBL" id="KAK8838926.1"/>
    </source>
</evidence>
<dbReference type="EMBL" id="JAPFFF010000053">
    <property type="protein sequence ID" value="KAK8838926.1"/>
    <property type="molecule type" value="Genomic_DNA"/>
</dbReference>
<sequence>MQSSFQTLLVQNLNYSTNKEEIKKHFEQIGEVSKIELVLDKNENSKGIAYVTYKNPEDARLASKVLNKTVLDGNKLYLDISCIENEDSNQSSEEIGELLKQQTSKMIEISSSINKKRLDFIKDIRDTIDYGIERTFDRLNSNFEQNFDCIVEKATDKLYQNFNENYYQRFVVQTVSTLEKELNNTISKGIISFNEKIDDLIVQKFSAINKSLKNNLADYINDMNDVNSNFTKTFKQNIQEVLDQEIQNNRSQATSNSHDNSSSTSPLIGDTLKHYENQRMSQDHNNTAYDNKKRMKILYNQSDVDYFQQQPPFYTYTS</sequence>
<dbReference type="InterPro" id="IPR000504">
    <property type="entry name" value="RRM_dom"/>
</dbReference>
<feature type="compositionally biased region" description="Low complexity" evidence="2">
    <location>
        <begin position="251"/>
        <end position="265"/>
    </location>
</feature>
<dbReference type="SUPFAM" id="SSF54928">
    <property type="entry name" value="RNA-binding domain, RBD"/>
    <property type="match status" value="1"/>
</dbReference>
<dbReference type="InterPro" id="IPR035979">
    <property type="entry name" value="RBD_domain_sf"/>
</dbReference>
<name>A0ABR2GZ75_9EUKA</name>
<gene>
    <name evidence="4" type="ORF">M9Y10_032385</name>
</gene>
<reference evidence="4 5" key="1">
    <citation type="submission" date="2024-04" db="EMBL/GenBank/DDBJ databases">
        <title>Tritrichomonas musculus Genome.</title>
        <authorList>
            <person name="Alves-Ferreira E."/>
            <person name="Grigg M."/>
            <person name="Lorenzi H."/>
            <person name="Galac M."/>
        </authorList>
    </citation>
    <scope>NUCLEOTIDE SEQUENCE [LARGE SCALE GENOMIC DNA]</scope>
    <source>
        <strain evidence="4 5">EAF2021</strain>
    </source>
</reference>
<dbReference type="InterPro" id="IPR012677">
    <property type="entry name" value="Nucleotide-bd_a/b_plait_sf"/>
</dbReference>
<evidence type="ECO:0000256" key="1">
    <source>
        <dbReference type="PROSITE-ProRule" id="PRU00176"/>
    </source>
</evidence>
<dbReference type="PROSITE" id="PS50102">
    <property type="entry name" value="RRM"/>
    <property type="match status" value="1"/>
</dbReference>
<evidence type="ECO:0000259" key="3">
    <source>
        <dbReference type="PROSITE" id="PS50102"/>
    </source>
</evidence>
<dbReference type="Pfam" id="PF00076">
    <property type="entry name" value="RRM_1"/>
    <property type="match status" value="1"/>
</dbReference>
<dbReference type="Gene3D" id="3.30.70.330">
    <property type="match status" value="1"/>
</dbReference>
<organism evidence="4 5">
    <name type="scientific">Tritrichomonas musculus</name>
    <dbReference type="NCBI Taxonomy" id="1915356"/>
    <lineage>
        <taxon>Eukaryota</taxon>
        <taxon>Metamonada</taxon>
        <taxon>Parabasalia</taxon>
        <taxon>Tritrichomonadida</taxon>
        <taxon>Tritrichomonadidae</taxon>
        <taxon>Tritrichomonas</taxon>
    </lineage>
</organism>
<feature type="region of interest" description="Disordered" evidence="2">
    <location>
        <begin position="248"/>
        <end position="269"/>
    </location>
</feature>
<accession>A0ABR2GZ75</accession>
<dbReference type="PANTHER" id="PTHR48034">
    <property type="entry name" value="TRANSFORMER-2 SEX-DETERMINING PROTEIN-RELATED"/>
    <property type="match status" value="1"/>
</dbReference>
<feature type="domain" description="RRM" evidence="3">
    <location>
        <begin position="6"/>
        <end position="83"/>
    </location>
</feature>
<protein>
    <recommendedName>
        <fullName evidence="3">RRM domain-containing protein</fullName>
    </recommendedName>
</protein>
<proteinExistence type="predicted"/>
<dbReference type="InterPro" id="IPR050441">
    <property type="entry name" value="RBM"/>
</dbReference>
<keyword evidence="1" id="KW-0694">RNA-binding</keyword>
<evidence type="ECO:0000313" key="5">
    <source>
        <dbReference type="Proteomes" id="UP001470230"/>
    </source>
</evidence>
<dbReference type="SMART" id="SM00360">
    <property type="entry name" value="RRM"/>
    <property type="match status" value="1"/>
</dbReference>
<evidence type="ECO:0000256" key="2">
    <source>
        <dbReference type="SAM" id="MobiDB-lite"/>
    </source>
</evidence>
<dbReference type="CDD" id="cd00590">
    <property type="entry name" value="RRM_SF"/>
    <property type="match status" value="1"/>
</dbReference>